<organism evidence="1 2">
    <name type="scientific">Lentibacillus salinarum</name>
    <dbReference type="NCBI Taxonomy" id="446820"/>
    <lineage>
        <taxon>Bacteria</taxon>
        <taxon>Bacillati</taxon>
        <taxon>Bacillota</taxon>
        <taxon>Bacilli</taxon>
        <taxon>Bacillales</taxon>
        <taxon>Bacillaceae</taxon>
        <taxon>Lentibacillus</taxon>
    </lineage>
</organism>
<dbReference type="RefSeq" id="WP_382399859.1">
    <property type="nucleotide sequence ID" value="NZ_JBHTNH010000019.1"/>
</dbReference>
<accession>A0ABW3ZU98</accession>
<keyword evidence="2" id="KW-1185">Reference proteome</keyword>
<gene>
    <name evidence="1" type="ORF">ACFQ4A_09100</name>
</gene>
<dbReference type="Proteomes" id="UP001597178">
    <property type="component" value="Unassembled WGS sequence"/>
</dbReference>
<evidence type="ECO:0000313" key="1">
    <source>
        <dbReference type="EMBL" id="MFD1361809.1"/>
    </source>
</evidence>
<dbReference type="EMBL" id="JBHTNH010000019">
    <property type="protein sequence ID" value="MFD1361809.1"/>
    <property type="molecule type" value="Genomic_DNA"/>
</dbReference>
<protein>
    <submittedName>
        <fullName evidence="1">Uncharacterized protein</fullName>
    </submittedName>
</protein>
<evidence type="ECO:0000313" key="2">
    <source>
        <dbReference type="Proteomes" id="UP001597178"/>
    </source>
</evidence>
<proteinExistence type="predicted"/>
<sequence>MDRYDRMILANRLEKAWARKLPRYVEDHPVFMYRYDFGYCWKRVGHVHRKMLAAQEAMRTFYK</sequence>
<comment type="caution">
    <text evidence="1">The sequence shown here is derived from an EMBL/GenBank/DDBJ whole genome shotgun (WGS) entry which is preliminary data.</text>
</comment>
<reference evidence="2" key="1">
    <citation type="journal article" date="2019" name="Int. J. Syst. Evol. Microbiol.">
        <title>The Global Catalogue of Microorganisms (GCM) 10K type strain sequencing project: providing services to taxonomists for standard genome sequencing and annotation.</title>
        <authorList>
            <consortium name="The Broad Institute Genomics Platform"/>
            <consortium name="The Broad Institute Genome Sequencing Center for Infectious Disease"/>
            <person name="Wu L."/>
            <person name="Ma J."/>
        </authorList>
    </citation>
    <scope>NUCLEOTIDE SEQUENCE [LARGE SCALE GENOMIC DNA]</scope>
    <source>
        <strain evidence="2">CCUG 54822</strain>
    </source>
</reference>
<name>A0ABW3ZU98_9BACI</name>